<evidence type="ECO:0000313" key="3">
    <source>
        <dbReference type="Proteomes" id="UP000291343"/>
    </source>
</evidence>
<dbReference type="EMBL" id="QKKF02009093">
    <property type="protein sequence ID" value="RZF45486.1"/>
    <property type="molecule type" value="Genomic_DNA"/>
</dbReference>
<feature type="region of interest" description="Disordered" evidence="1">
    <location>
        <begin position="36"/>
        <end position="64"/>
    </location>
</feature>
<evidence type="ECO:0000313" key="2">
    <source>
        <dbReference type="EMBL" id="RZF45486.1"/>
    </source>
</evidence>
<evidence type="ECO:0000256" key="1">
    <source>
        <dbReference type="SAM" id="MobiDB-lite"/>
    </source>
</evidence>
<sequence>MKSGDLSGSGSGSGTNLVSAKDIVVSIIGAANRKMHKSKLSRGTGSKQSQSVAVQSREDDGSRGVAASIRESVLFSGSILAASSHRSHGKKSNDNYLFYFESNFDLIVALVC</sequence>
<dbReference type="AlphaFoldDB" id="A0A482XHT8"/>
<dbReference type="SMR" id="A0A482XHT8"/>
<keyword evidence="3" id="KW-1185">Reference proteome</keyword>
<gene>
    <name evidence="2" type="ORF">LSTR_LSTR015599</name>
</gene>
<name>A0A482XHT8_LAOST</name>
<dbReference type="Proteomes" id="UP000291343">
    <property type="component" value="Unassembled WGS sequence"/>
</dbReference>
<accession>A0A482XHT8</accession>
<organism evidence="2 3">
    <name type="scientific">Laodelphax striatellus</name>
    <name type="common">Small brown planthopper</name>
    <name type="synonym">Delphax striatella</name>
    <dbReference type="NCBI Taxonomy" id="195883"/>
    <lineage>
        <taxon>Eukaryota</taxon>
        <taxon>Metazoa</taxon>
        <taxon>Ecdysozoa</taxon>
        <taxon>Arthropoda</taxon>
        <taxon>Hexapoda</taxon>
        <taxon>Insecta</taxon>
        <taxon>Pterygota</taxon>
        <taxon>Neoptera</taxon>
        <taxon>Paraneoptera</taxon>
        <taxon>Hemiptera</taxon>
        <taxon>Auchenorrhyncha</taxon>
        <taxon>Fulgoroidea</taxon>
        <taxon>Delphacidae</taxon>
        <taxon>Criomorphinae</taxon>
        <taxon>Laodelphax</taxon>
    </lineage>
</organism>
<feature type="compositionally biased region" description="Polar residues" evidence="1">
    <location>
        <begin position="41"/>
        <end position="54"/>
    </location>
</feature>
<dbReference type="InParanoid" id="A0A482XHT8"/>
<dbReference type="OrthoDB" id="6281275at2759"/>
<comment type="caution">
    <text evidence="2">The sequence shown here is derived from an EMBL/GenBank/DDBJ whole genome shotgun (WGS) entry which is preliminary data.</text>
</comment>
<reference evidence="2 3" key="1">
    <citation type="journal article" date="2017" name="Gigascience">
        <title>Genome sequence of the small brown planthopper, Laodelphax striatellus.</title>
        <authorList>
            <person name="Zhu J."/>
            <person name="Jiang F."/>
            <person name="Wang X."/>
            <person name="Yang P."/>
            <person name="Bao Y."/>
            <person name="Zhao W."/>
            <person name="Wang W."/>
            <person name="Lu H."/>
            <person name="Wang Q."/>
            <person name="Cui N."/>
            <person name="Li J."/>
            <person name="Chen X."/>
            <person name="Luo L."/>
            <person name="Yu J."/>
            <person name="Kang L."/>
            <person name="Cui F."/>
        </authorList>
    </citation>
    <scope>NUCLEOTIDE SEQUENCE [LARGE SCALE GENOMIC DNA]</scope>
    <source>
        <strain evidence="2">Lst14</strain>
    </source>
</reference>
<protein>
    <submittedName>
        <fullName evidence="2">Uncharacterized protein</fullName>
    </submittedName>
</protein>
<proteinExistence type="predicted"/>